<reference evidence="7 8" key="1">
    <citation type="journal article" date="2011" name="Front. Microbiol.">
        <title>Genomic signatures of strain selection and enhancement in Bacillus atrophaeus var. globigii, a historical biowarfare simulant.</title>
        <authorList>
            <person name="Gibbons H.S."/>
            <person name="Broomall S.M."/>
            <person name="McNew L.A."/>
            <person name="Daligault H."/>
            <person name="Chapman C."/>
            <person name="Bruce D."/>
            <person name="Karavis M."/>
            <person name="Krepps M."/>
            <person name="McGregor P.A."/>
            <person name="Hong C."/>
            <person name="Park K.H."/>
            <person name="Akmal A."/>
            <person name="Feldman A."/>
            <person name="Lin J.S."/>
            <person name="Chang W.E."/>
            <person name="Higgs B.W."/>
            <person name="Demirev P."/>
            <person name="Lindquist J."/>
            <person name="Liem A."/>
            <person name="Fochler E."/>
            <person name="Read T.D."/>
            <person name="Tapia R."/>
            <person name="Johnson S."/>
            <person name="Bishop-Lilly K.A."/>
            <person name="Detter C."/>
            <person name="Han C."/>
            <person name="Sozhamannan S."/>
            <person name="Rosenzweig C.N."/>
            <person name="Skowronski E.W."/>
        </authorList>
    </citation>
    <scope>NUCLEOTIDE SEQUENCE [LARGE SCALE GENOMIC DNA]</scope>
    <source>
        <strain evidence="7 8">AK5</strain>
    </source>
</reference>
<evidence type="ECO:0000256" key="5">
    <source>
        <dbReference type="ARBA" id="ARBA00023136"/>
    </source>
</evidence>
<dbReference type="RefSeq" id="WP_126793550.1">
    <property type="nucleotide sequence ID" value="NZ_PIPI01000007.1"/>
</dbReference>
<gene>
    <name evidence="7" type="ORF">CWE06_09640</name>
</gene>
<dbReference type="EMBL" id="PIPI01000007">
    <property type="protein sequence ID" value="RUO18851.1"/>
    <property type="molecule type" value="Genomic_DNA"/>
</dbReference>
<keyword evidence="3 6" id="KW-0812">Transmembrane</keyword>
<proteinExistence type="predicted"/>
<protein>
    <submittedName>
        <fullName evidence="7">Short-chain fatty acid transporter</fullName>
    </submittedName>
</protein>
<feature type="transmembrane region" description="Helical" evidence="6">
    <location>
        <begin position="275"/>
        <end position="296"/>
    </location>
</feature>
<name>A0A432VRD6_9GAMM</name>
<organism evidence="7 8">
    <name type="scientific">Aliidiomarina haloalkalitolerans</name>
    <dbReference type="NCBI Taxonomy" id="859059"/>
    <lineage>
        <taxon>Bacteria</taxon>
        <taxon>Pseudomonadati</taxon>
        <taxon>Pseudomonadota</taxon>
        <taxon>Gammaproteobacteria</taxon>
        <taxon>Alteromonadales</taxon>
        <taxon>Idiomarinaceae</taxon>
        <taxon>Aliidiomarina</taxon>
    </lineage>
</organism>
<dbReference type="OrthoDB" id="255482at2"/>
<evidence type="ECO:0000313" key="7">
    <source>
        <dbReference type="EMBL" id="RUO18851.1"/>
    </source>
</evidence>
<feature type="transmembrane region" description="Helical" evidence="6">
    <location>
        <begin position="439"/>
        <end position="461"/>
    </location>
</feature>
<dbReference type="Pfam" id="PF03606">
    <property type="entry name" value="DcuC"/>
    <property type="match status" value="1"/>
</dbReference>
<dbReference type="PANTHER" id="PTHR43652:SF2">
    <property type="entry name" value="BASIC AMINO ACID ANTIPORTER YFCC-RELATED"/>
    <property type="match status" value="1"/>
</dbReference>
<keyword evidence="8" id="KW-1185">Reference proteome</keyword>
<dbReference type="PANTHER" id="PTHR43652">
    <property type="entry name" value="BASIC AMINO ACID ANTIPORTER YFCC-RELATED"/>
    <property type="match status" value="1"/>
</dbReference>
<dbReference type="Proteomes" id="UP000288212">
    <property type="component" value="Unassembled WGS sequence"/>
</dbReference>
<feature type="transmembrane region" description="Helical" evidence="6">
    <location>
        <begin position="71"/>
        <end position="92"/>
    </location>
</feature>
<keyword evidence="4 6" id="KW-1133">Transmembrane helix</keyword>
<dbReference type="GO" id="GO:0005886">
    <property type="term" value="C:plasma membrane"/>
    <property type="evidence" value="ECO:0007669"/>
    <property type="project" value="UniProtKB-SubCell"/>
</dbReference>
<feature type="transmembrane region" description="Helical" evidence="6">
    <location>
        <begin position="195"/>
        <end position="217"/>
    </location>
</feature>
<evidence type="ECO:0000256" key="3">
    <source>
        <dbReference type="ARBA" id="ARBA00022692"/>
    </source>
</evidence>
<evidence type="ECO:0000256" key="6">
    <source>
        <dbReference type="SAM" id="Phobius"/>
    </source>
</evidence>
<feature type="transmembrane region" description="Helical" evidence="6">
    <location>
        <begin position="253"/>
        <end position="269"/>
    </location>
</feature>
<dbReference type="InterPro" id="IPR018385">
    <property type="entry name" value="C4_dicarb_anaerob_car-like"/>
</dbReference>
<feature type="transmembrane region" description="Helical" evidence="6">
    <location>
        <begin position="349"/>
        <end position="369"/>
    </location>
</feature>
<accession>A0A432VRD6</accession>
<sequence>MKKAFKVPHTLTLLFGMMIVAMIATWIVPQGFFQTELTESGRSVVVPGTYELVEERELLTPWQLLTAVPRAFAAAQDIIFFVFIVGGVLAIARRTGTVDALIGRLLEKHRDRPEKLIFMVIFFFSLASGAIGTAGEYIPFVLILVALCKAMKLDSMTAVGMTVAGYGVGYGVSAFNPFTVLIAQGIAEVPPYSGLWLRLAIILPFVLIAFHHVWSYAKKVKADPSQSLVADLPCPLNGQEQAAYPQLNGRHRLILGTFLVTIAIAIYGISQYGWYLYELGACFVGWGLLITVLGRLKFDEAADSFIEGVKDLTTTAVLIGIARGIALILEDGQVLHSIVNGLSMPLSHVPAALSAVGMLIIQTILNLFVPSGSGQAFVTMPLMAPLSDLVGVPRQVAVLAYQFGDGFSNMIVPTNAVLMGIIGIAGVPYDRWFRFCMPLLIKLMLACTVVLVLAVIFGYGADYQPEVTAMVLESSLQAHIG</sequence>
<feature type="transmembrane region" description="Helical" evidence="6">
    <location>
        <begin position="407"/>
        <end position="427"/>
    </location>
</feature>
<dbReference type="InterPro" id="IPR051679">
    <property type="entry name" value="DASS-Related_Transporters"/>
</dbReference>
<feature type="transmembrane region" description="Helical" evidence="6">
    <location>
        <begin position="113"/>
        <end position="131"/>
    </location>
</feature>
<evidence type="ECO:0000313" key="8">
    <source>
        <dbReference type="Proteomes" id="UP000288212"/>
    </source>
</evidence>
<feature type="transmembrane region" description="Helical" evidence="6">
    <location>
        <begin position="165"/>
        <end position="183"/>
    </location>
</feature>
<keyword evidence="5 6" id="KW-0472">Membrane</keyword>
<evidence type="ECO:0000256" key="1">
    <source>
        <dbReference type="ARBA" id="ARBA00004651"/>
    </source>
</evidence>
<comment type="subcellular location">
    <subcellularLocation>
        <location evidence="1">Cell membrane</location>
        <topology evidence="1">Multi-pass membrane protein</topology>
    </subcellularLocation>
</comment>
<evidence type="ECO:0000256" key="4">
    <source>
        <dbReference type="ARBA" id="ARBA00022989"/>
    </source>
</evidence>
<evidence type="ECO:0000256" key="2">
    <source>
        <dbReference type="ARBA" id="ARBA00022475"/>
    </source>
</evidence>
<keyword evidence="2" id="KW-1003">Cell membrane</keyword>
<dbReference type="AlphaFoldDB" id="A0A432VRD6"/>
<comment type="caution">
    <text evidence="7">The sequence shown here is derived from an EMBL/GenBank/DDBJ whole genome shotgun (WGS) entry which is preliminary data.</text>
</comment>
<feature type="transmembrane region" description="Helical" evidence="6">
    <location>
        <begin position="12"/>
        <end position="33"/>
    </location>
</feature>